<gene>
    <name evidence="1" type="ORF">AcetOrient_orf00537</name>
</gene>
<dbReference type="KEGG" id="aot:AcetOri_orf00537"/>
<accession>A0A2Z5ZE69</accession>
<name>A0A2Z5ZE69_9PROT</name>
<proteinExistence type="predicted"/>
<reference evidence="1 2" key="1">
    <citation type="submission" date="2018-02" db="EMBL/GenBank/DDBJ databases">
        <title>Acetobacter orientalis genome.</title>
        <authorList>
            <person name="Nakashima N."/>
            <person name="Tamura T."/>
        </authorList>
    </citation>
    <scope>NUCLEOTIDE SEQUENCE [LARGE SCALE GENOMIC DNA]</scope>
    <source>
        <strain evidence="1 2">FAN1</strain>
    </source>
</reference>
<protein>
    <submittedName>
        <fullName evidence="1">Uncharacterized protein</fullName>
    </submittedName>
</protein>
<evidence type="ECO:0000313" key="2">
    <source>
        <dbReference type="Proteomes" id="UP000270034"/>
    </source>
</evidence>
<dbReference type="EMBL" id="AP018515">
    <property type="protein sequence ID" value="BBC78719.1"/>
    <property type="molecule type" value="Genomic_DNA"/>
</dbReference>
<dbReference type="Proteomes" id="UP000270034">
    <property type="component" value="Chromosome"/>
</dbReference>
<evidence type="ECO:0000313" key="1">
    <source>
        <dbReference type="EMBL" id="BBC78719.1"/>
    </source>
</evidence>
<sequence length="70" mass="6918">MYQPGYGYNAGDTPGVPAAQVSTAAGTVIATQQLSSLTGVTAPAGFAYALDTEGKYPVGSIYTPTAAATS</sequence>
<organism evidence="1 2">
    <name type="scientific">Acetobacter orientalis</name>
    <dbReference type="NCBI Taxonomy" id="146474"/>
    <lineage>
        <taxon>Bacteria</taxon>
        <taxon>Pseudomonadati</taxon>
        <taxon>Pseudomonadota</taxon>
        <taxon>Alphaproteobacteria</taxon>
        <taxon>Acetobacterales</taxon>
        <taxon>Acetobacteraceae</taxon>
        <taxon>Acetobacter</taxon>
    </lineage>
</organism>
<dbReference type="AlphaFoldDB" id="A0A2Z5ZE69"/>